<reference evidence="2" key="1">
    <citation type="journal article" date="2017" name="Nat. Ecol. Evol.">
        <title>Genome expansion and lineage-specific genetic innovations in the forest pathogenic fungi Armillaria.</title>
        <authorList>
            <person name="Sipos G."/>
            <person name="Prasanna A.N."/>
            <person name="Walter M.C."/>
            <person name="O'Connor E."/>
            <person name="Balint B."/>
            <person name="Krizsan K."/>
            <person name="Kiss B."/>
            <person name="Hess J."/>
            <person name="Varga T."/>
            <person name="Slot J."/>
            <person name="Riley R."/>
            <person name="Boka B."/>
            <person name="Rigling D."/>
            <person name="Barry K."/>
            <person name="Lee J."/>
            <person name="Mihaltcheva S."/>
            <person name="LaButti K."/>
            <person name="Lipzen A."/>
            <person name="Waldron R."/>
            <person name="Moloney N.M."/>
            <person name="Sperisen C."/>
            <person name="Kredics L."/>
            <person name="Vagvoelgyi C."/>
            <person name="Patrignani A."/>
            <person name="Fitzpatrick D."/>
            <person name="Nagy I."/>
            <person name="Doyle S."/>
            <person name="Anderson J.B."/>
            <person name="Grigoriev I.V."/>
            <person name="Gueldener U."/>
            <person name="Muensterkoetter M."/>
            <person name="Nagy L.G."/>
        </authorList>
    </citation>
    <scope>NUCLEOTIDE SEQUENCE [LARGE SCALE GENOMIC DNA]</scope>
    <source>
        <strain evidence="2">C18/9</strain>
    </source>
</reference>
<protein>
    <submittedName>
        <fullName evidence="1">Uncharacterized protein</fullName>
    </submittedName>
</protein>
<organism evidence="1 2">
    <name type="scientific">Armillaria ostoyae</name>
    <name type="common">Armillaria root rot fungus</name>
    <dbReference type="NCBI Taxonomy" id="47428"/>
    <lineage>
        <taxon>Eukaryota</taxon>
        <taxon>Fungi</taxon>
        <taxon>Dikarya</taxon>
        <taxon>Basidiomycota</taxon>
        <taxon>Agaricomycotina</taxon>
        <taxon>Agaricomycetes</taxon>
        <taxon>Agaricomycetidae</taxon>
        <taxon>Agaricales</taxon>
        <taxon>Marasmiineae</taxon>
        <taxon>Physalacriaceae</taxon>
        <taxon>Armillaria</taxon>
    </lineage>
</organism>
<gene>
    <name evidence="1" type="ORF">ARMOST_22146</name>
</gene>
<dbReference type="Proteomes" id="UP000219338">
    <property type="component" value="Unassembled WGS sequence"/>
</dbReference>
<evidence type="ECO:0000313" key="1">
    <source>
        <dbReference type="EMBL" id="SJL18552.1"/>
    </source>
</evidence>
<accession>A0A284SC16</accession>
<dbReference type="AlphaFoldDB" id="A0A284SC16"/>
<sequence length="85" mass="10189">MFCHLSKGSCKFFGAGLGFKHHLIRSGWLQYQRDKTRHHRWTRGLLESYFALCRHVIWPRVCMVGHCYGWVYEDGELHHFVRPTL</sequence>
<evidence type="ECO:0000313" key="2">
    <source>
        <dbReference type="Proteomes" id="UP000219338"/>
    </source>
</evidence>
<name>A0A284SC16_ARMOS</name>
<dbReference type="EMBL" id="FUEG01000062">
    <property type="protein sequence ID" value="SJL18552.1"/>
    <property type="molecule type" value="Genomic_DNA"/>
</dbReference>
<proteinExistence type="predicted"/>
<keyword evidence="2" id="KW-1185">Reference proteome</keyword>